<gene>
    <name evidence="1" type="ORF">EJB05_07583</name>
</gene>
<proteinExistence type="predicted"/>
<keyword evidence="2" id="KW-1185">Reference proteome</keyword>
<protein>
    <submittedName>
        <fullName evidence="1">Uncharacterized protein</fullName>
    </submittedName>
</protein>
<organism evidence="1 2">
    <name type="scientific">Eragrostis curvula</name>
    <name type="common">weeping love grass</name>
    <dbReference type="NCBI Taxonomy" id="38414"/>
    <lineage>
        <taxon>Eukaryota</taxon>
        <taxon>Viridiplantae</taxon>
        <taxon>Streptophyta</taxon>
        <taxon>Embryophyta</taxon>
        <taxon>Tracheophyta</taxon>
        <taxon>Spermatophyta</taxon>
        <taxon>Magnoliopsida</taxon>
        <taxon>Liliopsida</taxon>
        <taxon>Poales</taxon>
        <taxon>Poaceae</taxon>
        <taxon>PACMAD clade</taxon>
        <taxon>Chloridoideae</taxon>
        <taxon>Eragrostideae</taxon>
        <taxon>Eragrostidinae</taxon>
        <taxon>Eragrostis</taxon>
    </lineage>
</organism>
<dbReference type="Gramene" id="TVU47965">
    <property type="protein sequence ID" value="TVU47965"/>
    <property type="gene ID" value="EJB05_07583"/>
</dbReference>
<feature type="non-terminal residue" evidence="1">
    <location>
        <position position="1"/>
    </location>
</feature>
<reference evidence="1 2" key="1">
    <citation type="journal article" date="2019" name="Sci. Rep.">
        <title>A high-quality genome of Eragrostis curvula grass provides insights into Poaceae evolution and supports new strategies to enhance forage quality.</title>
        <authorList>
            <person name="Carballo J."/>
            <person name="Santos B.A.C.M."/>
            <person name="Zappacosta D."/>
            <person name="Garbus I."/>
            <person name="Selva J.P."/>
            <person name="Gallo C.A."/>
            <person name="Diaz A."/>
            <person name="Albertini E."/>
            <person name="Caccamo M."/>
            <person name="Echenique V."/>
        </authorList>
    </citation>
    <scope>NUCLEOTIDE SEQUENCE [LARGE SCALE GENOMIC DNA]</scope>
    <source>
        <strain evidence="2">cv. Victoria</strain>
        <tissue evidence="1">Leaf</tissue>
    </source>
</reference>
<name>A0A5J9WJ27_9POAL</name>
<evidence type="ECO:0000313" key="2">
    <source>
        <dbReference type="Proteomes" id="UP000324897"/>
    </source>
</evidence>
<evidence type="ECO:0000313" key="1">
    <source>
        <dbReference type="EMBL" id="TVU47965.1"/>
    </source>
</evidence>
<dbReference type="EMBL" id="RWGY01000004">
    <property type="protein sequence ID" value="TVU47965.1"/>
    <property type="molecule type" value="Genomic_DNA"/>
</dbReference>
<dbReference type="AlphaFoldDB" id="A0A5J9WJ27"/>
<dbReference type="Proteomes" id="UP000324897">
    <property type="component" value="Chromosome 5"/>
</dbReference>
<sequence length="90" mass="9956">FQSAFHSNNRFAVIWPRKLIIENAEGQDSHHFILPIPLLLPKRKGSGVKAIREAGAGLEGDLLQGGLRNIDLDNAEPQHEFFGLDTSDLP</sequence>
<comment type="caution">
    <text evidence="1">The sequence shown here is derived from an EMBL/GenBank/DDBJ whole genome shotgun (WGS) entry which is preliminary data.</text>
</comment>
<accession>A0A5J9WJ27</accession>